<evidence type="ECO:0000256" key="2">
    <source>
        <dbReference type="ARBA" id="ARBA00022475"/>
    </source>
</evidence>
<dbReference type="PROSITE" id="PS50111">
    <property type="entry name" value="CHEMOTAXIS_TRANSDUC_2"/>
    <property type="match status" value="1"/>
</dbReference>
<dbReference type="PANTHER" id="PTHR32089">
    <property type="entry name" value="METHYL-ACCEPTING CHEMOTAXIS PROTEIN MCPB"/>
    <property type="match status" value="1"/>
</dbReference>
<dbReference type="Gene3D" id="3.30.450.20">
    <property type="entry name" value="PAS domain"/>
    <property type="match status" value="2"/>
</dbReference>
<organism evidence="10 11">
    <name type="scientific">Paenibacillus puldeungensis</name>
    <dbReference type="NCBI Taxonomy" id="696536"/>
    <lineage>
        <taxon>Bacteria</taxon>
        <taxon>Bacillati</taxon>
        <taxon>Bacillota</taxon>
        <taxon>Bacilli</taxon>
        <taxon>Bacillales</taxon>
        <taxon>Paenibacillaceae</taxon>
        <taxon>Paenibacillus</taxon>
    </lineage>
</organism>
<dbReference type="InterPro" id="IPR003660">
    <property type="entry name" value="HAMP_dom"/>
</dbReference>
<evidence type="ECO:0000256" key="1">
    <source>
        <dbReference type="ARBA" id="ARBA00004236"/>
    </source>
</evidence>
<dbReference type="InterPro" id="IPR004090">
    <property type="entry name" value="Chemotax_Me-accpt_rcpt"/>
</dbReference>
<dbReference type="PRINTS" id="PR00260">
    <property type="entry name" value="CHEMTRNSDUCR"/>
</dbReference>
<evidence type="ECO:0000256" key="6">
    <source>
        <dbReference type="PROSITE-ProRule" id="PRU00284"/>
    </source>
</evidence>
<comment type="caution">
    <text evidence="10">The sequence shown here is derived from an EMBL/GenBank/DDBJ whole genome shotgun (WGS) entry which is preliminary data.</text>
</comment>
<dbReference type="Gene3D" id="1.10.287.950">
    <property type="entry name" value="Methyl-accepting chemotaxis protein"/>
    <property type="match status" value="1"/>
</dbReference>
<dbReference type="CDD" id="cd12913">
    <property type="entry name" value="PDC1_MCP_like"/>
    <property type="match status" value="1"/>
</dbReference>
<sequence length="704" mass="77348">MRKYRDLPLAVKFQLVLGLFLVLLFGALITFSLQQLREISISKGEAEARIAGKEFTQHFNSSMDRVHSTLQTLSETLLASREQQSMSREDIVQLLQHALEQRPELLGFYTLWEPDAYDHNDKAHVKKSAYDDSTGRFMPYVVRNEDKIVIEPQIDYNTPGVGDYYLVPKNTKRPFYMEPYKYKIGGKEELIMSVVVPILDKDGSFLGIVGADIRLDRLQSEASKYKPLGGYVSLISTGGLYVANPNDPDSLAKPFGDNPEKEALWKDVKTGKRLMGYTANSKGEIVARFLDPVQLPGNNKVWYAQTAVPQKTVMEAYYNSRLFYLIIAITAMLVLGFVVAILTRFMVVNKLKLLVGKLQVMAEGDLTQSLDIKGRDEFGMMAQFFNTMTEKLRSMFHSVSVLTQAVGVTSRELTAAAEQTSKASESIAESAQELASGAESQNNYAADTAKAMEEMATGVQRIAESAVTVSSSANDVNEKTVQGNQKISLAAQHMKQMQEAVHQTEDSMVRLTERSEQIGSVIEIISGISKQTHMLALNAAIEASRVGEQGRGFAVVAMEVRKLAEQSRVAAEQVAELIEYTRSDVKNAATALSHGSNVVHESVDAVAESGDIFSSIMKEMAYVNEQIQEVSASAEQMSAGSEQVTASVGQLAHIAGDASGNAANVAAASEEQLASMEQISSSAEALSMMVHELMEKLEQFKVEE</sequence>
<dbReference type="RefSeq" id="WP_379320385.1">
    <property type="nucleotide sequence ID" value="NZ_JBHTLM010000012.1"/>
</dbReference>
<dbReference type="CDD" id="cd11386">
    <property type="entry name" value="MCP_signal"/>
    <property type="match status" value="1"/>
</dbReference>
<keyword evidence="7" id="KW-0812">Transmembrane</keyword>
<proteinExistence type="inferred from homology"/>
<dbReference type="SMART" id="SM00304">
    <property type="entry name" value="HAMP"/>
    <property type="match status" value="1"/>
</dbReference>
<dbReference type="Pfam" id="PF00672">
    <property type="entry name" value="HAMP"/>
    <property type="match status" value="1"/>
</dbReference>
<evidence type="ECO:0000259" key="9">
    <source>
        <dbReference type="PROSITE" id="PS50885"/>
    </source>
</evidence>
<feature type="domain" description="HAMP" evidence="9">
    <location>
        <begin position="345"/>
        <end position="397"/>
    </location>
</feature>
<evidence type="ECO:0000256" key="3">
    <source>
        <dbReference type="ARBA" id="ARBA00023136"/>
    </source>
</evidence>
<dbReference type="EMBL" id="JBHTLM010000012">
    <property type="protein sequence ID" value="MFD1177937.1"/>
    <property type="molecule type" value="Genomic_DNA"/>
</dbReference>
<gene>
    <name evidence="10" type="ORF">ACFQ3W_16725</name>
</gene>
<reference evidence="11" key="1">
    <citation type="journal article" date="2019" name="Int. J. Syst. Evol. Microbiol.">
        <title>The Global Catalogue of Microorganisms (GCM) 10K type strain sequencing project: providing services to taxonomists for standard genome sequencing and annotation.</title>
        <authorList>
            <consortium name="The Broad Institute Genomics Platform"/>
            <consortium name="The Broad Institute Genome Sequencing Center for Infectious Disease"/>
            <person name="Wu L."/>
            <person name="Ma J."/>
        </authorList>
    </citation>
    <scope>NUCLEOTIDE SEQUENCE [LARGE SCALE GENOMIC DNA]</scope>
    <source>
        <strain evidence="11">CCUG 59189</strain>
    </source>
</reference>
<keyword evidence="2" id="KW-1003">Cell membrane</keyword>
<evidence type="ECO:0000256" key="4">
    <source>
        <dbReference type="ARBA" id="ARBA00023224"/>
    </source>
</evidence>
<feature type="domain" description="Methyl-accepting transducer" evidence="8">
    <location>
        <begin position="416"/>
        <end position="652"/>
    </location>
</feature>
<dbReference type="Proteomes" id="UP001597262">
    <property type="component" value="Unassembled WGS sequence"/>
</dbReference>
<protein>
    <submittedName>
        <fullName evidence="10">Methyl-accepting chemotaxis protein</fullName>
    </submittedName>
</protein>
<dbReference type="Pfam" id="PF22673">
    <property type="entry name" value="MCP-like_PDC_1"/>
    <property type="match status" value="1"/>
</dbReference>
<dbReference type="SUPFAM" id="SSF58104">
    <property type="entry name" value="Methyl-accepting chemotaxis protein (MCP) signaling domain"/>
    <property type="match status" value="1"/>
</dbReference>
<keyword evidence="11" id="KW-1185">Reference proteome</keyword>
<evidence type="ECO:0000256" key="5">
    <source>
        <dbReference type="ARBA" id="ARBA00029447"/>
    </source>
</evidence>
<dbReference type="CDD" id="cd06225">
    <property type="entry name" value="HAMP"/>
    <property type="match status" value="1"/>
</dbReference>
<keyword evidence="4 6" id="KW-0807">Transducer</keyword>
<feature type="transmembrane region" description="Helical" evidence="7">
    <location>
        <begin position="322"/>
        <end position="347"/>
    </location>
</feature>
<name>A0ABW3RZG6_9BACL</name>
<feature type="transmembrane region" description="Helical" evidence="7">
    <location>
        <begin position="12"/>
        <end position="33"/>
    </location>
</feature>
<evidence type="ECO:0000259" key="8">
    <source>
        <dbReference type="PROSITE" id="PS50111"/>
    </source>
</evidence>
<evidence type="ECO:0000313" key="11">
    <source>
        <dbReference type="Proteomes" id="UP001597262"/>
    </source>
</evidence>
<dbReference type="PROSITE" id="PS50885">
    <property type="entry name" value="HAMP"/>
    <property type="match status" value="1"/>
</dbReference>
<dbReference type="SMART" id="SM00283">
    <property type="entry name" value="MA"/>
    <property type="match status" value="1"/>
</dbReference>
<evidence type="ECO:0000256" key="7">
    <source>
        <dbReference type="SAM" id="Phobius"/>
    </source>
</evidence>
<keyword evidence="7" id="KW-1133">Transmembrane helix</keyword>
<evidence type="ECO:0000313" key="10">
    <source>
        <dbReference type="EMBL" id="MFD1177937.1"/>
    </source>
</evidence>
<comment type="similarity">
    <text evidence="5">Belongs to the methyl-accepting chemotaxis (MCP) protein family.</text>
</comment>
<dbReference type="InterPro" id="IPR004089">
    <property type="entry name" value="MCPsignal_dom"/>
</dbReference>
<dbReference type="Pfam" id="PF00015">
    <property type="entry name" value="MCPsignal"/>
    <property type="match status" value="1"/>
</dbReference>
<dbReference type="PANTHER" id="PTHR32089:SF112">
    <property type="entry name" value="LYSOZYME-LIKE PROTEIN-RELATED"/>
    <property type="match status" value="1"/>
</dbReference>
<keyword evidence="3 7" id="KW-0472">Membrane</keyword>
<accession>A0ABW3RZG6</accession>
<comment type="subcellular location">
    <subcellularLocation>
        <location evidence="1">Cell membrane</location>
    </subcellularLocation>
</comment>